<comment type="subcellular location">
    <subcellularLocation>
        <location evidence="1">Nucleus</location>
    </subcellularLocation>
</comment>
<comment type="similarity">
    <text evidence="8">Belongs to the methyltransferase superfamily. LaeA methyltransferase family.</text>
</comment>
<evidence type="ECO:0000313" key="10">
    <source>
        <dbReference type="EMBL" id="TPX08093.1"/>
    </source>
</evidence>
<keyword evidence="5" id="KW-0805">Transcription regulation</keyword>
<dbReference type="CDD" id="cd02440">
    <property type="entry name" value="AdoMet_MTases"/>
    <property type="match status" value="1"/>
</dbReference>
<dbReference type="GO" id="GO:0032259">
    <property type="term" value="P:methylation"/>
    <property type="evidence" value="ECO:0007669"/>
    <property type="project" value="UniProtKB-KW"/>
</dbReference>
<evidence type="ECO:0000256" key="8">
    <source>
        <dbReference type="ARBA" id="ARBA00038158"/>
    </source>
</evidence>
<evidence type="ECO:0000256" key="4">
    <source>
        <dbReference type="ARBA" id="ARBA00022691"/>
    </source>
</evidence>
<dbReference type="EMBL" id="SKBQ01000080">
    <property type="protein sequence ID" value="TPX08093.1"/>
    <property type="molecule type" value="Genomic_DNA"/>
</dbReference>
<keyword evidence="7" id="KW-0539">Nucleus</keyword>
<protein>
    <recommendedName>
        <fullName evidence="12">Methyltransferase</fullName>
    </recommendedName>
</protein>
<dbReference type="STRING" id="1093900.A0A507AKT2"/>
<evidence type="ECO:0000256" key="5">
    <source>
        <dbReference type="ARBA" id="ARBA00023015"/>
    </source>
</evidence>
<keyword evidence="6" id="KW-0804">Transcription</keyword>
<dbReference type="Proteomes" id="UP000319257">
    <property type="component" value="Unassembled WGS sequence"/>
</dbReference>
<dbReference type="OrthoDB" id="2013972at2759"/>
<name>A0A507AKT2_9PEZI</name>
<evidence type="ECO:0000256" key="2">
    <source>
        <dbReference type="ARBA" id="ARBA00022603"/>
    </source>
</evidence>
<comment type="catalytic activity">
    <reaction evidence="9">
        <text>L-methionyl-[protein] + S-adenosyl-L-methionine = S-methyl-L-methionyl-[protein] + S-adenosyl-L-homocysteine</text>
        <dbReference type="Rhea" id="RHEA:60560"/>
        <dbReference type="Rhea" id="RHEA-COMP:12313"/>
        <dbReference type="Rhea" id="RHEA-COMP:15592"/>
        <dbReference type="ChEBI" id="CHEBI:16044"/>
        <dbReference type="ChEBI" id="CHEBI:57856"/>
        <dbReference type="ChEBI" id="CHEBI:59789"/>
        <dbReference type="ChEBI" id="CHEBI:142742"/>
    </reaction>
    <physiologicalReaction direction="left-to-right" evidence="9">
        <dbReference type="Rhea" id="RHEA:60561"/>
    </physiologicalReaction>
</comment>
<keyword evidence="3" id="KW-0808">Transferase</keyword>
<organism evidence="10 11">
    <name type="scientific">Thyridium curvatum</name>
    <dbReference type="NCBI Taxonomy" id="1093900"/>
    <lineage>
        <taxon>Eukaryota</taxon>
        <taxon>Fungi</taxon>
        <taxon>Dikarya</taxon>
        <taxon>Ascomycota</taxon>
        <taxon>Pezizomycotina</taxon>
        <taxon>Sordariomycetes</taxon>
        <taxon>Sordariomycetidae</taxon>
        <taxon>Thyridiales</taxon>
        <taxon>Thyridiaceae</taxon>
        <taxon>Thyridium</taxon>
    </lineage>
</organism>
<proteinExistence type="inferred from homology"/>
<keyword evidence="4" id="KW-0949">S-adenosyl-L-methionine</keyword>
<comment type="caution">
    <text evidence="10">The sequence shown here is derived from an EMBL/GenBank/DDBJ whole genome shotgun (WGS) entry which is preliminary data.</text>
</comment>
<sequence>MAPWAKAAFDLIGGTDNNPRNIMSTYNPTSPGSQSVEAPVTGEYLENGRYYPSYKRGQYMFPCDEEERDRLDVFHRMYFEARKGHLHSAPLARDRQVRILDAGTGTGIWAIQMADTYQNALLTGTDLTMMQPNLIPANARFLQSDMEAPWSLGETGWDMIHVRAMMGSIARWDQFYHEVTRHLLPGEGRLEHVEIDWTPRCDDGTLAENAAVRTWAHELMGVMDETGRPMRFDPPRQRQLMAEAGLVDITEEIIKVPFNGWEGDLADRPAGRFFFLGLKKGIEALSLAPFCRYKRMSPEEVKAVTDKVISEVSLRRNHGYCNL</sequence>
<evidence type="ECO:0000256" key="7">
    <source>
        <dbReference type="ARBA" id="ARBA00023242"/>
    </source>
</evidence>
<dbReference type="Gene3D" id="3.40.50.150">
    <property type="entry name" value="Vaccinia Virus protein VP39"/>
    <property type="match status" value="1"/>
</dbReference>
<gene>
    <name evidence="10" type="ORF">E0L32_010160</name>
</gene>
<accession>A0A507AKT2</accession>
<dbReference type="SUPFAM" id="SSF53335">
    <property type="entry name" value="S-adenosyl-L-methionine-dependent methyltransferases"/>
    <property type="match status" value="1"/>
</dbReference>
<evidence type="ECO:0000256" key="6">
    <source>
        <dbReference type="ARBA" id="ARBA00023163"/>
    </source>
</evidence>
<dbReference type="AlphaFoldDB" id="A0A507AKT2"/>
<keyword evidence="2" id="KW-0489">Methyltransferase</keyword>
<dbReference type="PANTHER" id="PTHR43591">
    <property type="entry name" value="METHYLTRANSFERASE"/>
    <property type="match status" value="1"/>
</dbReference>
<keyword evidence="11" id="KW-1185">Reference proteome</keyword>
<dbReference type="InParanoid" id="A0A507AKT2"/>
<evidence type="ECO:0000313" key="11">
    <source>
        <dbReference type="Proteomes" id="UP000319257"/>
    </source>
</evidence>
<evidence type="ECO:0000256" key="3">
    <source>
        <dbReference type="ARBA" id="ARBA00022679"/>
    </source>
</evidence>
<reference evidence="10 11" key="1">
    <citation type="submission" date="2019-06" db="EMBL/GenBank/DDBJ databases">
        <title>Draft genome sequence of the filamentous fungus Phialemoniopsis curvata isolated from diesel fuel.</title>
        <authorList>
            <person name="Varaljay V.A."/>
            <person name="Lyon W.J."/>
            <person name="Crouch A.L."/>
            <person name="Drake C.E."/>
            <person name="Hollomon J.M."/>
            <person name="Nadeau L.J."/>
            <person name="Nunn H.S."/>
            <person name="Stevenson B.S."/>
            <person name="Bojanowski C.L."/>
            <person name="Crookes-Goodson W.J."/>
        </authorList>
    </citation>
    <scope>NUCLEOTIDE SEQUENCE [LARGE SCALE GENOMIC DNA]</scope>
    <source>
        <strain evidence="10 11">D216</strain>
    </source>
</reference>
<dbReference type="InterPro" id="IPR029063">
    <property type="entry name" value="SAM-dependent_MTases_sf"/>
</dbReference>
<dbReference type="RefSeq" id="XP_030989804.1">
    <property type="nucleotide sequence ID" value="XM_031132747.1"/>
</dbReference>
<dbReference type="PANTHER" id="PTHR43591:SF30">
    <property type="entry name" value="PROTEIN-METHIONINE METHYLTRANSFERASE LAEA"/>
    <property type="match status" value="1"/>
</dbReference>
<dbReference type="GO" id="GO:0005634">
    <property type="term" value="C:nucleus"/>
    <property type="evidence" value="ECO:0007669"/>
    <property type="project" value="UniProtKB-SubCell"/>
</dbReference>
<evidence type="ECO:0008006" key="12">
    <source>
        <dbReference type="Google" id="ProtNLM"/>
    </source>
</evidence>
<evidence type="ECO:0000256" key="1">
    <source>
        <dbReference type="ARBA" id="ARBA00004123"/>
    </source>
</evidence>
<dbReference type="GeneID" id="41977607"/>
<dbReference type="Pfam" id="PF13489">
    <property type="entry name" value="Methyltransf_23"/>
    <property type="match status" value="1"/>
</dbReference>
<dbReference type="GO" id="GO:0008168">
    <property type="term" value="F:methyltransferase activity"/>
    <property type="evidence" value="ECO:0007669"/>
    <property type="project" value="UniProtKB-KW"/>
</dbReference>
<evidence type="ECO:0000256" key="9">
    <source>
        <dbReference type="ARBA" id="ARBA00047870"/>
    </source>
</evidence>